<proteinExistence type="predicted"/>
<evidence type="ECO:0000313" key="6">
    <source>
        <dbReference type="EMBL" id="HEB95742.1"/>
    </source>
</evidence>
<protein>
    <submittedName>
        <fullName evidence="6">Pilus assembly protein</fullName>
    </submittedName>
</protein>
<feature type="region of interest" description="Disordered" evidence="3">
    <location>
        <begin position="211"/>
        <end position="232"/>
    </location>
</feature>
<keyword evidence="2" id="KW-0106">Calcium</keyword>
<dbReference type="EMBL" id="DRKP01000054">
    <property type="protein sequence ID" value="HEB95742.1"/>
    <property type="molecule type" value="Genomic_DNA"/>
</dbReference>
<keyword evidence="1" id="KW-0479">Metal-binding</keyword>
<organism evidence="6">
    <name type="scientific">Sedimenticola thiotaurini</name>
    <dbReference type="NCBI Taxonomy" id="1543721"/>
    <lineage>
        <taxon>Bacteria</taxon>
        <taxon>Pseudomonadati</taxon>
        <taxon>Pseudomonadota</taxon>
        <taxon>Gammaproteobacteria</taxon>
        <taxon>Chromatiales</taxon>
        <taxon>Sedimenticolaceae</taxon>
        <taxon>Sedimenticola</taxon>
    </lineage>
</organism>
<evidence type="ECO:0000256" key="3">
    <source>
        <dbReference type="SAM" id="MobiDB-lite"/>
    </source>
</evidence>
<dbReference type="Gene3D" id="3.40.50.410">
    <property type="entry name" value="von Willebrand factor, type A domain"/>
    <property type="match status" value="1"/>
</dbReference>
<evidence type="ECO:0000256" key="1">
    <source>
        <dbReference type="ARBA" id="ARBA00022723"/>
    </source>
</evidence>
<evidence type="ECO:0000256" key="2">
    <source>
        <dbReference type="ARBA" id="ARBA00022837"/>
    </source>
</evidence>
<comment type="caution">
    <text evidence="6">The sequence shown here is derived from an EMBL/GenBank/DDBJ whole genome shotgun (WGS) entry which is preliminary data.</text>
</comment>
<feature type="region of interest" description="Disordered" evidence="3">
    <location>
        <begin position="1256"/>
        <end position="1327"/>
    </location>
</feature>
<dbReference type="Pfam" id="PF05567">
    <property type="entry name" value="T4P_PilY1"/>
    <property type="match status" value="1"/>
</dbReference>
<feature type="chain" id="PRO_5032953160" evidence="4">
    <location>
        <begin position="31"/>
        <end position="1327"/>
    </location>
</feature>
<feature type="compositionally biased region" description="Polar residues" evidence="3">
    <location>
        <begin position="221"/>
        <end position="230"/>
    </location>
</feature>
<accession>A0A831RIC3</accession>
<dbReference type="GO" id="GO:0046872">
    <property type="term" value="F:metal ion binding"/>
    <property type="evidence" value="ECO:0007669"/>
    <property type="project" value="UniProtKB-KW"/>
</dbReference>
<gene>
    <name evidence="6" type="ORF">ENI96_04845</name>
</gene>
<keyword evidence="4" id="KW-0732">Signal</keyword>
<dbReference type="InterPro" id="IPR008707">
    <property type="entry name" value="B-propeller_PilY1"/>
</dbReference>
<feature type="signal peptide" evidence="4">
    <location>
        <begin position="1"/>
        <end position="30"/>
    </location>
</feature>
<sequence>MTISTNIKIKHLLGCTGLSLLVGMAGSAQAANMALADTPLFLGDSVDPNVFFELDDSGSMDWEVLTRKHWHYCAYDSNAIGVTGDWDCGWLVNNGLSRLFADDNGSFEYFEYIFETGDHAYSTGCGNTSREVLELCGAGTKAADWRLLSSSLNVMYFDPSSTYRPWVGFPDADFGAARSDPQPGSDGYNILRDLGANGGFTFHVWEDDRGWNSADDRPRRGSNQNATDTPNGMVDLWDSHTEFNVTGSTVRYRTISYAPNDGGMNPTISNWTEVTNGNPHPDYGTPAEIRANIANWYQYYRRRAYIAKAAVGKVVNERPNFRYGMGLINADTELSDWPQSLPASSVTDYSTHNAAMMDALYGFDWRARGTPLRRGLERVGNYYMSTGSSAAITDECQQNFTILFTDGYWNGSNPASAIGDSDGDGYDRTLADVADYYYQNDLRTDLANEVATNAFDDATHQHMVTYTVAFGVEGRLLDEDADGWPDHREDGSTFPVVDSSGNLLDSGRSADWGNPAAGNPEKIDDMWHAAFNSHGKFLAASTPQRLLQALNETLENISDRTGSAASVALNSGSLNNNTHLYQARFDAEDWSGQLLAYTISTTGALSSDPVWDARDKLEGQAPGDRVIVSYNPTSGSGFGFRYTVSGGSVTTGMDSDQELALMANAPYPATTTDTTEIEANRAYVAALVDYLRGDRGNEGGAGYGFRTRNYLLGDVIHSNPVYVGDPNFRYPDSWIDLLNPSADQPENADDSYRYSAFASSVTRTPMIYFGANDGMLHGINATDDDSSSSATQFSDGGAEMLAYIPSMVYRNLPELASTTYDHRYFVDGPPTVVDAFFDDSGSAGWRTVLVGGLAGGGQGVFALDVTNPDHESGGFLEGNAANLVLWEFSDQDDADMGYSYAQPAIVRLHNGEWGVVVSNGYNSTVSDGNASSSGNAVLFILDVEDGSVLKKIDTGVGMDTTDSETYNDRPNGLATPAPVDRDGDGIVDFIYAGDLYGNLWKFDVTSDSAGDWDVAQIESVKQPLFTAVSAEGDRQPITVRPDVGDAPYGQAGSMIYFGTGQYLEVTDNTPTGQATQTFYGIWDNGSHVVLTRGSGEALQKQEILLEQSQTYTNTDEDGDVISTSEFEVRAITDTTVAWKIPPATSGKMGWYMDLVVKDSGDNQGERVVANPILRNNRVLFATLIPSAERCAYGGSSWLMEVDAYSGGALPYSPFDLNQDGVFDAEDYVDMPDDSSGNPQAPVTAAGKKSKVGIIPTPGILSGGNPEQGGGAAGTVGGTDDQGNETDVNACAPGAECALTSGSSGDIEATRLNPGKGDFGRQSWQELR</sequence>
<evidence type="ECO:0000256" key="4">
    <source>
        <dbReference type="SAM" id="SignalP"/>
    </source>
</evidence>
<name>A0A831RIC3_9GAMM</name>
<evidence type="ECO:0000259" key="5">
    <source>
        <dbReference type="Pfam" id="PF05567"/>
    </source>
</evidence>
<dbReference type="InterPro" id="IPR036465">
    <property type="entry name" value="vWFA_dom_sf"/>
</dbReference>
<feature type="domain" description="PilY1 beta-propeller" evidence="5">
    <location>
        <begin position="712"/>
        <end position="1114"/>
    </location>
</feature>
<reference evidence="6" key="1">
    <citation type="journal article" date="2020" name="mSystems">
        <title>Genome- and Community-Level Interaction Insights into Carbon Utilization and Element Cycling Functions of Hydrothermarchaeota in Hydrothermal Sediment.</title>
        <authorList>
            <person name="Zhou Z."/>
            <person name="Liu Y."/>
            <person name="Xu W."/>
            <person name="Pan J."/>
            <person name="Luo Z.H."/>
            <person name="Li M."/>
        </authorList>
    </citation>
    <scope>NUCLEOTIDE SEQUENCE [LARGE SCALE GENOMIC DNA]</scope>
    <source>
        <strain evidence="6">HyVt-443</strain>
    </source>
</reference>
<dbReference type="Proteomes" id="UP000886251">
    <property type="component" value="Unassembled WGS sequence"/>
</dbReference>
<feature type="compositionally biased region" description="Gly residues" evidence="3">
    <location>
        <begin position="1265"/>
        <end position="1276"/>
    </location>
</feature>